<dbReference type="EMBL" id="CM000882">
    <property type="protein sequence ID" value="KQJ95652.1"/>
    <property type="molecule type" value="Genomic_DNA"/>
</dbReference>
<evidence type="ECO:0000313" key="2">
    <source>
        <dbReference type="EnsemblPlants" id="KQJ95652"/>
    </source>
</evidence>
<reference evidence="2" key="3">
    <citation type="submission" date="2018-08" db="UniProtKB">
        <authorList>
            <consortium name="EnsemblPlants"/>
        </authorList>
    </citation>
    <scope>IDENTIFICATION</scope>
    <source>
        <strain evidence="2">cv. Bd21</strain>
    </source>
</reference>
<sequence length="73" mass="8491">MKQTSAVRSFRYERLRNSWLSLHISEDKENGWLLECVFSQVKKIFTLARTTAFIVSNNLCVPVLHYLAQTSTL</sequence>
<accession>A0A0Q3FBS0</accession>
<dbReference type="AlphaFoldDB" id="A0A0Q3FBS0"/>
<proteinExistence type="predicted"/>
<name>A0A0Q3FBS0_BRADI</name>
<evidence type="ECO:0000313" key="1">
    <source>
        <dbReference type="EMBL" id="KQJ95652.1"/>
    </source>
</evidence>
<dbReference type="Proteomes" id="UP000008810">
    <property type="component" value="Chromosome 3"/>
</dbReference>
<reference evidence="1" key="2">
    <citation type="submission" date="2017-06" db="EMBL/GenBank/DDBJ databases">
        <title>WGS assembly of Brachypodium distachyon.</title>
        <authorList>
            <consortium name="The International Brachypodium Initiative"/>
            <person name="Lucas S."/>
            <person name="Harmon-Smith M."/>
            <person name="Lail K."/>
            <person name="Tice H."/>
            <person name="Grimwood J."/>
            <person name="Bruce D."/>
            <person name="Barry K."/>
            <person name="Shu S."/>
            <person name="Lindquist E."/>
            <person name="Wang M."/>
            <person name="Pitluck S."/>
            <person name="Vogel J.P."/>
            <person name="Garvin D.F."/>
            <person name="Mockler T.C."/>
            <person name="Schmutz J."/>
            <person name="Rokhsar D."/>
            <person name="Bevan M.W."/>
        </authorList>
    </citation>
    <scope>NUCLEOTIDE SEQUENCE</scope>
    <source>
        <strain evidence="1">Bd21</strain>
    </source>
</reference>
<reference evidence="1 2" key="1">
    <citation type="journal article" date="2010" name="Nature">
        <title>Genome sequencing and analysis of the model grass Brachypodium distachyon.</title>
        <authorList>
            <consortium name="International Brachypodium Initiative"/>
        </authorList>
    </citation>
    <scope>NUCLEOTIDE SEQUENCE [LARGE SCALE GENOMIC DNA]</scope>
    <source>
        <strain evidence="1 2">Bd21</strain>
    </source>
</reference>
<dbReference type="EnsemblPlants" id="KQJ95652">
    <property type="protein sequence ID" value="KQJ95652"/>
    <property type="gene ID" value="BRADI_3g18375v3"/>
</dbReference>
<evidence type="ECO:0000313" key="3">
    <source>
        <dbReference type="Proteomes" id="UP000008810"/>
    </source>
</evidence>
<keyword evidence="3" id="KW-1185">Reference proteome</keyword>
<dbReference type="Gramene" id="KQJ95652">
    <property type="protein sequence ID" value="KQJ95652"/>
    <property type="gene ID" value="BRADI_3g18375v3"/>
</dbReference>
<organism evidence="1">
    <name type="scientific">Brachypodium distachyon</name>
    <name type="common">Purple false brome</name>
    <name type="synonym">Trachynia distachya</name>
    <dbReference type="NCBI Taxonomy" id="15368"/>
    <lineage>
        <taxon>Eukaryota</taxon>
        <taxon>Viridiplantae</taxon>
        <taxon>Streptophyta</taxon>
        <taxon>Embryophyta</taxon>
        <taxon>Tracheophyta</taxon>
        <taxon>Spermatophyta</taxon>
        <taxon>Magnoliopsida</taxon>
        <taxon>Liliopsida</taxon>
        <taxon>Poales</taxon>
        <taxon>Poaceae</taxon>
        <taxon>BOP clade</taxon>
        <taxon>Pooideae</taxon>
        <taxon>Stipodae</taxon>
        <taxon>Brachypodieae</taxon>
        <taxon>Brachypodium</taxon>
    </lineage>
</organism>
<dbReference type="InParanoid" id="A0A0Q3FBS0"/>
<gene>
    <name evidence="1" type="ORF">BRADI_3g18375v3</name>
</gene>
<protein>
    <submittedName>
        <fullName evidence="1 2">Uncharacterized protein</fullName>
    </submittedName>
</protein>